<keyword evidence="2" id="KW-0472">Membrane</keyword>
<accession>A0A0E0ECR7</accession>
<keyword evidence="2" id="KW-1133">Transmembrane helix</keyword>
<name>A0A0E0ECR7_9ORYZ</name>
<dbReference type="EnsemblPlants" id="OMERI07G14590.1">
    <property type="protein sequence ID" value="OMERI07G14590.1"/>
    <property type="gene ID" value="OMERI07G14590"/>
</dbReference>
<sequence>MLAREGGGRPRRCRPPQRGWSQNKDGRELSVTTNESFSRPCGGESACSRPNDSRSTRARLGGGGSRFPRPCVTADSNYRGHIVVITIVVVVVVTVIVACPIDVPFPGVVDGRSGRERSTGCDR</sequence>
<keyword evidence="2" id="KW-0812">Transmembrane</keyword>
<feature type="transmembrane region" description="Helical" evidence="2">
    <location>
        <begin position="82"/>
        <end position="103"/>
    </location>
</feature>
<organism evidence="3">
    <name type="scientific">Oryza meridionalis</name>
    <dbReference type="NCBI Taxonomy" id="40149"/>
    <lineage>
        <taxon>Eukaryota</taxon>
        <taxon>Viridiplantae</taxon>
        <taxon>Streptophyta</taxon>
        <taxon>Embryophyta</taxon>
        <taxon>Tracheophyta</taxon>
        <taxon>Spermatophyta</taxon>
        <taxon>Magnoliopsida</taxon>
        <taxon>Liliopsida</taxon>
        <taxon>Poales</taxon>
        <taxon>Poaceae</taxon>
        <taxon>BOP clade</taxon>
        <taxon>Oryzoideae</taxon>
        <taxon>Oryzeae</taxon>
        <taxon>Oryzinae</taxon>
        <taxon>Oryza</taxon>
    </lineage>
</organism>
<reference evidence="3" key="2">
    <citation type="submission" date="2018-05" db="EMBL/GenBank/DDBJ databases">
        <title>OmerRS3 (Oryza meridionalis Reference Sequence Version 3).</title>
        <authorList>
            <person name="Zhang J."/>
            <person name="Kudrna D."/>
            <person name="Lee S."/>
            <person name="Talag J."/>
            <person name="Welchert J."/>
            <person name="Wing R.A."/>
        </authorList>
    </citation>
    <scope>NUCLEOTIDE SEQUENCE [LARGE SCALE GENOMIC DNA]</scope>
    <source>
        <strain evidence="3">cv. OR44</strain>
    </source>
</reference>
<protein>
    <submittedName>
        <fullName evidence="3">Uncharacterized protein</fullName>
    </submittedName>
</protein>
<evidence type="ECO:0000256" key="1">
    <source>
        <dbReference type="SAM" id="MobiDB-lite"/>
    </source>
</evidence>
<evidence type="ECO:0000313" key="3">
    <source>
        <dbReference type="EnsemblPlants" id="OMERI07G14590.1"/>
    </source>
</evidence>
<evidence type="ECO:0000313" key="4">
    <source>
        <dbReference type="Proteomes" id="UP000008021"/>
    </source>
</evidence>
<feature type="region of interest" description="Disordered" evidence="1">
    <location>
        <begin position="1"/>
        <end position="66"/>
    </location>
</feature>
<dbReference type="Gramene" id="OMERI07G14590.1">
    <property type="protein sequence ID" value="OMERI07G14590.1"/>
    <property type="gene ID" value="OMERI07G14590"/>
</dbReference>
<dbReference type="HOGENOM" id="CLU_2018906_0_0_1"/>
<dbReference type="Proteomes" id="UP000008021">
    <property type="component" value="Chromosome 7"/>
</dbReference>
<evidence type="ECO:0000256" key="2">
    <source>
        <dbReference type="SAM" id="Phobius"/>
    </source>
</evidence>
<keyword evidence="4" id="KW-1185">Reference proteome</keyword>
<dbReference type="AlphaFoldDB" id="A0A0E0ECR7"/>
<reference evidence="3" key="1">
    <citation type="submission" date="2015-04" db="UniProtKB">
        <authorList>
            <consortium name="EnsemblPlants"/>
        </authorList>
    </citation>
    <scope>IDENTIFICATION</scope>
</reference>
<proteinExistence type="predicted"/>